<dbReference type="RefSeq" id="WP_201430056.1">
    <property type="nucleotide sequence ID" value="NZ_JAEQBW010000001.1"/>
</dbReference>
<evidence type="ECO:0000256" key="1">
    <source>
        <dbReference type="ARBA" id="ARBA00004651"/>
    </source>
</evidence>
<evidence type="ECO:0000256" key="5">
    <source>
        <dbReference type="ARBA" id="ARBA00023136"/>
    </source>
</evidence>
<evidence type="ECO:0000259" key="8">
    <source>
        <dbReference type="Pfam" id="PF12704"/>
    </source>
</evidence>
<feature type="domain" description="MacB-like periplasmic core" evidence="8">
    <location>
        <begin position="574"/>
        <end position="730"/>
    </location>
</feature>
<dbReference type="GO" id="GO:0022857">
    <property type="term" value="F:transmembrane transporter activity"/>
    <property type="evidence" value="ECO:0007669"/>
    <property type="project" value="TreeGrafter"/>
</dbReference>
<dbReference type="Pfam" id="PF02687">
    <property type="entry name" value="FtsX"/>
    <property type="match status" value="2"/>
</dbReference>
<keyword evidence="5 6" id="KW-0472">Membrane</keyword>
<accession>A0A934WWQ3</accession>
<keyword evidence="2" id="KW-1003">Cell membrane</keyword>
<proteinExistence type="predicted"/>
<organism evidence="9 10">
    <name type="scientific">Marivirga aurantiaca</name>
    <dbReference type="NCBI Taxonomy" id="2802615"/>
    <lineage>
        <taxon>Bacteria</taxon>
        <taxon>Pseudomonadati</taxon>
        <taxon>Bacteroidota</taxon>
        <taxon>Cytophagia</taxon>
        <taxon>Cytophagales</taxon>
        <taxon>Marivirgaceae</taxon>
        <taxon>Marivirga</taxon>
    </lineage>
</organism>
<dbReference type="Proteomes" id="UP000611723">
    <property type="component" value="Unassembled WGS sequence"/>
</dbReference>
<dbReference type="Pfam" id="PF12704">
    <property type="entry name" value="MacB_PCD"/>
    <property type="match status" value="2"/>
</dbReference>
<dbReference type="AlphaFoldDB" id="A0A934WWQ3"/>
<evidence type="ECO:0000259" key="7">
    <source>
        <dbReference type="Pfam" id="PF02687"/>
    </source>
</evidence>
<feature type="transmembrane region" description="Helical" evidence="6">
    <location>
        <begin position="770"/>
        <end position="791"/>
    </location>
</feature>
<evidence type="ECO:0000256" key="4">
    <source>
        <dbReference type="ARBA" id="ARBA00022989"/>
    </source>
</evidence>
<keyword evidence="10" id="KW-1185">Reference proteome</keyword>
<reference evidence="9" key="1">
    <citation type="submission" date="2021-01" db="EMBL/GenBank/DDBJ databases">
        <title>Marivirga aurantiaca sp. nov., isolated from intertidal surface sediments.</title>
        <authorList>
            <person name="Zhang M."/>
        </authorList>
    </citation>
    <scope>NUCLEOTIDE SEQUENCE</scope>
    <source>
        <strain evidence="9">S37H4</strain>
    </source>
</reference>
<keyword evidence="4 6" id="KW-1133">Transmembrane helix</keyword>
<evidence type="ECO:0000313" key="9">
    <source>
        <dbReference type="EMBL" id="MBK6264394.1"/>
    </source>
</evidence>
<dbReference type="InterPro" id="IPR047699">
    <property type="entry name" value="Permease_put_prefix"/>
</dbReference>
<sequence length="890" mass="100613">MEKEKNKVPKWALRFFRWYCQPDFVEDLEGDLLERFERRSQENNLRSARWSFTKDVVKLFRPGIIRPLFKSNTLNQNTMFITNFKLGIRSLYKRKAFAFINSFGLSIGIASALLIFLYVQTQFSYDKSYSDHERIYKMVQKVNSENGSETYATVPYSLVNIIIDSYPEIETGTAVSGPYDSQVVTVRNEANEDVQFIENSVLLADSNFFSIFSLDFLNGDPKTALSNPHSVVLTERTAKQFFGDTNPVGKFIAPSGKNSIVTGVCKNPPANSHLQFNYIVSSSSVGWFSQDQFNLRSANCYFKLKPSADAGSLELKFPKLVENYVLKEIERARNISREEYKKAGNSIAYLLKPLTSLHLSEENLGGFQPGGNIVTVRILIVVGLLILIIACINFMNLATAKSTDRAKEVGVRKVMGSFRRELIAQFLTESFIISFISVVLGVCFMWLALPYFNELTNVQLEFFLNFNTVVALFCLVIVISILSGIYPAFFLSSFSPIKALKGVIKPNANGRSVMNGLVLFQFWIATILIVSTVIINKQVHYMNEKNLGFEKEQVMVLEGISHMETHLYHPFLNEVKNLPQIQEAAGSLSVQGFQGSWRDNYRINGTQEDFNINRMMIGDNYSEVMNFELKQGQLFSESMNDSTNVILNESAVAAFGLTDPIGQQIVQRDADNGSIHEKVFTIKGVIKDFNYNSLHEAIAPLVIQSNEINYGRMRYIAIKLKEGSNLKTIEQIESKWKETLPNRPFNFRFLDDTLDAKYKSEKQAATLLKIFSALTILIACLGIFALSFYTISIRTKEIGVRKVLGAKATNIILLLSKDFVKLSFLSFIFAAPVAWYIGTSWLNNFAYRIEIDFTIFIFSALFIVMIISLTVGLQTIQAALGNPINSLKNE</sequence>
<feature type="domain" description="ABC3 transporter permease C-terminal" evidence="7">
    <location>
        <begin position="770"/>
        <end position="879"/>
    </location>
</feature>
<dbReference type="PANTHER" id="PTHR30572:SF18">
    <property type="entry name" value="ABC-TYPE MACROLIDE FAMILY EXPORT SYSTEM PERMEASE COMPONENT 2"/>
    <property type="match status" value="1"/>
</dbReference>
<dbReference type="InterPro" id="IPR003838">
    <property type="entry name" value="ABC3_permease_C"/>
</dbReference>
<feature type="domain" description="ABC3 transporter permease C-terminal" evidence="7">
    <location>
        <begin position="380"/>
        <end position="496"/>
    </location>
</feature>
<evidence type="ECO:0000313" key="10">
    <source>
        <dbReference type="Proteomes" id="UP000611723"/>
    </source>
</evidence>
<feature type="transmembrane region" description="Helical" evidence="6">
    <location>
        <begin position="378"/>
        <end position="398"/>
    </location>
</feature>
<feature type="transmembrane region" description="Helical" evidence="6">
    <location>
        <begin position="96"/>
        <end position="119"/>
    </location>
</feature>
<feature type="transmembrane region" description="Helical" evidence="6">
    <location>
        <begin position="512"/>
        <end position="535"/>
    </location>
</feature>
<comment type="caution">
    <text evidence="9">The sequence shown here is derived from an EMBL/GenBank/DDBJ whole genome shotgun (WGS) entry which is preliminary data.</text>
</comment>
<dbReference type="PANTHER" id="PTHR30572">
    <property type="entry name" value="MEMBRANE COMPONENT OF TRANSPORTER-RELATED"/>
    <property type="match status" value="1"/>
</dbReference>
<keyword evidence="3 6" id="KW-0812">Transmembrane</keyword>
<evidence type="ECO:0000256" key="3">
    <source>
        <dbReference type="ARBA" id="ARBA00022692"/>
    </source>
</evidence>
<dbReference type="EMBL" id="JAEQBW010000001">
    <property type="protein sequence ID" value="MBK6264394.1"/>
    <property type="molecule type" value="Genomic_DNA"/>
</dbReference>
<feature type="transmembrane region" description="Helical" evidence="6">
    <location>
        <begin position="819"/>
        <end position="838"/>
    </location>
</feature>
<feature type="transmembrane region" description="Helical" evidence="6">
    <location>
        <begin position="422"/>
        <end position="449"/>
    </location>
</feature>
<feature type="transmembrane region" description="Helical" evidence="6">
    <location>
        <begin position="469"/>
        <end position="491"/>
    </location>
</feature>
<evidence type="ECO:0000256" key="2">
    <source>
        <dbReference type="ARBA" id="ARBA00022475"/>
    </source>
</evidence>
<dbReference type="InterPro" id="IPR050250">
    <property type="entry name" value="Macrolide_Exporter_MacB"/>
</dbReference>
<protein>
    <submittedName>
        <fullName evidence="9">ABC transporter permease</fullName>
    </submittedName>
</protein>
<dbReference type="InterPro" id="IPR025857">
    <property type="entry name" value="MacB_PCD"/>
</dbReference>
<comment type="subcellular location">
    <subcellularLocation>
        <location evidence="1">Cell membrane</location>
        <topology evidence="1">Multi-pass membrane protein</topology>
    </subcellularLocation>
</comment>
<gene>
    <name evidence="9" type="ORF">JKA74_05045</name>
</gene>
<feature type="transmembrane region" description="Helical" evidence="6">
    <location>
        <begin position="853"/>
        <end position="873"/>
    </location>
</feature>
<feature type="domain" description="MacB-like periplasmic core" evidence="8">
    <location>
        <begin position="99"/>
        <end position="312"/>
    </location>
</feature>
<dbReference type="NCBIfam" id="NF038404">
    <property type="entry name" value="perm_prefix_2"/>
    <property type="match status" value="1"/>
</dbReference>
<name>A0A934WWQ3_9BACT</name>
<evidence type="ECO:0000256" key="6">
    <source>
        <dbReference type="SAM" id="Phobius"/>
    </source>
</evidence>
<dbReference type="GO" id="GO:0005886">
    <property type="term" value="C:plasma membrane"/>
    <property type="evidence" value="ECO:0007669"/>
    <property type="project" value="UniProtKB-SubCell"/>
</dbReference>